<sequence>MKKQLAGIITAAALLSLYGCQSTSVKDNVATIPDMNNQDLYEVSHEGRYYVFDDFKVYQEFLTVGETSYRKVLIGGGPNGQTLVYGLRGVDKKKLSGVAAEEMFKGSLQAADPFYGEIRADDGRLYVFDSLDDMKAMRMVGEAPYRYTDIGTGPDKQTVVYVLNKQNKKYKPEALMMKFKQHYNL</sequence>
<dbReference type="KEGG" id="njp:NEJAP_1948"/>
<dbReference type="AlphaFoldDB" id="A0A7R6P9T9"/>
<dbReference type="PROSITE" id="PS51257">
    <property type="entry name" value="PROKAR_LIPOPROTEIN"/>
    <property type="match status" value="1"/>
</dbReference>
<evidence type="ECO:0000313" key="1">
    <source>
        <dbReference type="EMBL" id="BBB29898.1"/>
    </source>
</evidence>
<keyword evidence="2" id="KW-1185">Reference proteome</keyword>
<dbReference type="EMBL" id="AP014546">
    <property type="protein sequence ID" value="BBB29898.1"/>
    <property type="molecule type" value="Genomic_DNA"/>
</dbReference>
<evidence type="ECO:0000313" key="2">
    <source>
        <dbReference type="Proteomes" id="UP000595332"/>
    </source>
</evidence>
<protein>
    <recommendedName>
        <fullName evidence="3">Lipoprotein</fullName>
    </recommendedName>
</protein>
<organism evidence="1 2">
    <name type="scientific">Neptunomonas japonica JAMM 1380</name>
    <dbReference type="NCBI Taxonomy" id="1441457"/>
    <lineage>
        <taxon>Bacteria</taxon>
        <taxon>Pseudomonadati</taxon>
        <taxon>Pseudomonadota</taxon>
        <taxon>Gammaproteobacteria</taxon>
        <taxon>Oceanospirillales</taxon>
        <taxon>Oceanospirillaceae</taxon>
        <taxon>Neptunomonas</taxon>
    </lineage>
</organism>
<accession>A0A7R6P9T9</accession>
<gene>
    <name evidence="1" type="ORF">NEJAP_1948</name>
</gene>
<evidence type="ECO:0008006" key="3">
    <source>
        <dbReference type="Google" id="ProtNLM"/>
    </source>
</evidence>
<reference evidence="1 2" key="1">
    <citation type="journal article" date="2008" name="Int. J. Syst. Evol. Microbiol.">
        <title>Neptunomonas japonica sp. nov., an Osedax japonicus symbiont-like bacterium isolated from sediment adjacent to sperm whale carcasses off Kagoshima, Japan.</title>
        <authorList>
            <person name="Miyazaki M."/>
            <person name="Nogi Y."/>
            <person name="Fujiwara Y."/>
            <person name="Kawato M."/>
            <person name="Kubokawa K."/>
            <person name="Horikoshi K."/>
        </authorList>
    </citation>
    <scope>NUCLEOTIDE SEQUENCE [LARGE SCALE GENOMIC DNA]</scope>
    <source>
        <strain evidence="1 2">JAMM 1380</strain>
    </source>
</reference>
<name>A0A7R6P9T9_9GAMM</name>
<proteinExistence type="predicted"/>
<dbReference type="RefSeq" id="WP_201347123.1">
    <property type="nucleotide sequence ID" value="NZ_AP014546.1"/>
</dbReference>
<dbReference type="Proteomes" id="UP000595332">
    <property type="component" value="Chromosome"/>
</dbReference>